<feature type="transmembrane region" description="Helical" evidence="7">
    <location>
        <begin position="271"/>
        <end position="288"/>
    </location>
</feature>
<keyword evidence="3" id="KW-1003">Cell membrane</keyword>
<reference evidence="9 10" key="1">
    <citation type="submission" date="2018-08" db="EMBL/GenBank/DDBJ databases">
        <title>A genome reference for cultivated species of the human gut microbiota.</title>
        <authorList>
            <person name="Zou Y."/>
            <person name="Xue W."/>
            <person name="Luo G."/>
        </authorList>
    </citation>
    <scope>NUCLEOTIDE SEQUENCE [LARGE SCALE GENOMIC DNA]</scope>
    <source>
        <strain evidence="9 10">AF45-17</strain>
    </source>
</reference>
<dbReference type="Proteomes" id="UP000260773">
    <property type="component" value="Unassembled WGS sequence"/>
</dbReference>
<evidence type="ECO:0000256" key="6">
    <source>
        <dbReference type="ARBA" id="ARBA00023136"/>
    </source>
</evidence>
<organism evidence="9 10">
    <name type="scientific">Coprococcus catus</name>
    <dbReference type="NCBI Taxonomy" id="116085"/>
    <lineage>
        <taxon>Bacteria</taxon>
        <taxon>Bacillati</taxon>
        <taxon>Bacillota</taxon>
        <taxon>Clostridia</taxon>
        <taxon>Lachnospirales</taxon>
        <taxon>Lachnospiraceae</taxon>
        <taxon>Coprococcus</taxon>
    </lineage>
</organism>
<dbReference type="EMBL" id="QVEP01000086">
    <property type="protein sequence ID" value="RGB71749.1"/>
    <property type="molecule type" value="Genomic_DNA"/>
</dbReference>
<evidence type="ECO:0000313" key="10">
    <source>
        <dbReference type="Proteomes" id="UP000260773"/>
    </source>
</evidence>
<dbReference type="GO" id="GO:0005886">
    <property type="term" value="C:plasma membrane"/>
    <property type="evidence" value="ECO:0007669"/>
    <property type="project" value="UniProtKB-SubCell"/>
</dbReference>
<evidence type="ECO:0000313" key="9">
    <source>
        <dbReference type="EMBL" id="RGB71749.1"/>
    </source>
</evidence>
<evidence type="ECO:0000256" key="2">
    <source>
        <dbReference type="ARBA" id="ARBA00022448"/>
    </source>
</evidence>
<protein>
    <submittedName>
        <fullName evidence="9">Sugar ABC transporter permease</fullName>
    </submittedName>
</protein>
<keyword evidence="2 7" id="KW-0813">Transport</keyword>
<accession>A0A3E2TAS1</accession>
<keyword evidence="5 7" id="KW-1133">Transmembrane helix</keyword>
<feature type="domain" description="ABC transmembrane type-1" evidence="8">
    <location>
        <begin position="74"/>
        <end position="285"/>
    </location>
</feature>
<feature type="transmembrane region" description="Helical" evidence="7">
    <location>
        <begin position="76"/>
        <end position="99"/>
    </location>
</feature>
<evidence type="ECO:0000256" key="1">
    <source>
        <dbReference type="ARBA" id="ARBA00004651"/>
    </source>
</evidence>
<proteinExistence type="inferred from homology"/>
<dbReference type="SUPFAM" id="SSF161098">
    <property type="entry name" value="MetI-like"/>
    <property type="match status" value="1"/>
</dbReference>
<keyword evidence="6 7" id="KW-0472">Membrane</keyword>
<dbReference type="PANTHER" id="PTHR30193:SF37">
    <property type="entry name" value="INNER MEMBRANE ABC TRANSPORTER PERMEASE PROTEIN YCJO"/>
    <property type="match status" value="1"/>
</dbReference>
<feature type="transmembrane region" description="Helical" evidence="7">
    <location>
        <begin position="204"/>
        <end position="225"/>
    </location>
</feature>
<comment type="subcellular location">
    <subcellularLocation>
        <location evidence="1 7">Cell membrane</location>
        <topology evidence="1 7">Multi-pass membrane protein</topology>
    </subcellularLocation>
</comment>
<dbReference type="Pfam" id="PF00528">
    <property type="entry name" value="BPD_transp_1"/>
    <property type="match status" value="1"/>
</dbReference>
<evidence type="ECO:0000259" key="8">
    <source>
        <dbReference type="PROSITE" id="PS50928"/>
    </source>
</evidence>
<feature type="transmembrane region" description="Helical" evidence="7">
    <location>
        <begin position="12"/>
        <end position="36"/>
    </location>
</feature>
<evidence type="ECO:0000256" key="5">
    <source>
        <dbReference type="ARBA" id="ARBA00022989"/>
    </source>
</evidence>
<dbReference type="InterPro" id="IPR051393">
    <property type="entry name" value="ABC_transporter_permease"/>
</dbReference>
<dbReference type="PROSITE" id="PS50928">
    <property type="entry name" value="ABC_TM1"/>
    <property type="match status" value="1"/>
</dbReference>
<gene>
    <name evidence="9" type="ORF">DW070_16970</name>
</gene>
<dbReference type="CDD" id="cd06261">
    <property type="entry name" value="TM_PBP2"/>
    <property type="match status" value="1"/>
</dbReference>
<feature type="transmembrane region" description="Helical" evidence="7">
    <location>
        <begin position="159"/>
        <end position="183"/>
    </location>
</feature>
<comment type="similarity">
    <text evidence="7">Belongs to the binding-protein-dependent transport system permease family.</text>
</comment>
<dbReference type="PANTHER" id="PTHR30193">
    <property type="entry name" value="ABC TRANSPORTER PERMEASE PROTEIN"/>
    <property type="match status" value="1"/>
</dbReference>
<dbReference type="GO" id="GO:0055085">
    <property type="term" value="P:transmembrane transport"/>
    <property type="evidence" value="ECO:0007669"/>
    <property type="project" value="InterPro"/>
</dbReference>
<dbReference type="InterPro" id="IPR035906">
    <property type="entry name" value="MetI-like_sf"/>
</dbReference>
<evidence type="ECO:0000256" key="3">
    <source>
        <dbReference type="ARBA" id="ARBA00022475"/>
    </source>
</evidence>
<comment type="caution">
    <text evidence="9">The sequence shown here is derived from an EMBL/GenBank/DDBJ whole genome shotgun (WGS) entry which is preliminary data.</text>
</comment>
<name>A0A3E2TAS1_9FIRM</name>
<sequence>MNRKKSFNSPALWEHLLFLGPASIVFLIVIIIPFIISVGYSFTDWNGVSSNISFIGIKNFIDIFTGKSNFLGAFKFTFIIAICNVVCMNIAGIAIAALLTTKIPLQSAFRVVFYLPNIIGGLILGFVWQFIFINGVPAIGKLLHFGPLMTPWLGTEMTAYAAIVIVSVWQGMGYVMVIMIAALTGISSELVEAAKIDGANAFQIFFKIKLPLCMPYITLCLFWTISQAFKMFDLNYSLTKGGPYGSTVSLALNIYNDAFANNKYGLATAESFVFFVIILVITSVQMYFSRKKEEELM</sequence>
<dbReference type="AlphaFoldDB" id="A0A3E2TAS1"/>
<evidence type="ECO:0000256" key="4">
    <source>
        <dbReference type="ARBA" id="ARBA00022692"/>
    </source>
</evidence>
<feature type="transmembrane region" description="Helical" evidence="7">
    <location>
        <begin position="111"/>
        <end position="139"/>
    </location>
</feature>
<dbReference type="InterPro" id="IPR000515">
    <property type="entry name" value="MetI-like"/>
</dbReference>
<keyword evidence="4 7" id="KW-0812">Transmembrane</keyword>
<dbReference type="Gene3D" id="1.10.3720.10">
    <property type="entry name" value="MetI-like"/>
    <property type="match status" value="1"/>
</dbReference>
<evidence type="ECO:0000256" key="7">
    <source>
        <dbReference type="RuleBase" id="RU363032"/>
    </source>
</evidence>